<evidence type="ECO:0000256" key="1">
    <source>
        <dbReference type="SAM" id="MobiDB-lite"/>
    </source>
</evidence>
<dbReference type="Pfam" id="PF25181">
    <property type="entry name" value="Phage_Bbp19"/>
    <property type="match status" value="1"/>
</dbReference>
<evidence type="ECO:0000313" key="3">
    <source>
        <dbReference type="EMBL" id="HJA78893.1"/>
    </source>
</evidence>
<dbReference type="Proteomes" id="UP000823821">
    <property type="component" value="Unassembled WGS sequence"/>
</dbReference>
<dbReference type="EMBL" id="DWZD01000033">
    <property type="protein sequence ID" value="HJA78893.1"/>
    <property type="molecule type" value="Genomic_DNA"/>
</dbReference>
<evidence type="ECO:0000313" key="4">
    <source>
        <dbReference type="Proteomes" id="UP000823821"/>
    </source>
</evidence>
<reference evidence="3" key="1">
    <citation type="journal article" date="2021" name="PeerJ">
        <title>Extensive microbial diversity within the chicken gut microbiome revealed by metagenomics and culture.</title>
        <authorList>
            <person name="Gilroy R."/>
            <person name="Ravi A."/>
            <person name="Getino M."/>
            <person name="Pursley I."/>
            <person name="Horton D.L."/>
            <person name="Alikhan N.F."/>
            <person name="Baker D."/>
            <person name="Gharbi K."/>
            <person name="Hall N."/>
            <person name="Watson M."/>
            <person name="Adriaenssens E.M."/>
            <person name="Foster-Nyarko E."/>
            <person name="Jarju S."/>
            <person name="Secka A."/>
            <person name="Antonio M."/>
            <person name="Oren A."/>
            <person name="Chaudhuri R.R."/>
            <person name="La Ragione R."/>
            <person name="Hildebrand F."/>
            <person name="Pallen M.J."/>
        </authorList>
    </citation>
    <scope>NUCLEOTIDE SEQUENCE</scope>
    <source>
        <strain evidence="3">5032</strain>
    </source>
</reference>
<protein>
    <recommendedName>
        <fullName evidence="2">Bbp19-like phage domain-containing protein</fullName>
    </recommendedName>
</protein>
<dbReference type="InterPro" id="IPR057447">
    <property type="entry name" value="Bbp19-like_phage"/>
</dbReference>
<name>A0A9D2HNE2_9BACT</name>
<dbReference type="AlphaFoldDB" id="A0A9D2HNE2"/>
<evidence type="ECO:0000259" key="2">
    <source>
        <dbReference type="Pfam" id="PF25181"/>
    </source>
</evidence>
<proteinExistence type="predicted"/>
<reference evidence="3" key="2">
    <citation type="submission" date="2021-04" db="EMBL/GenBank/DDBJ databases">
        <authorList>
            <person name="Gilroy R."/>
        </authorList>
    </citation>
    <scope>NUCLEOTIDE SEQUENCE</scope>
    <source>
        <strain evidence="3">5032</strain>
    </source>
</reference>
<sequence length="112" mass="12294">MTPAAPPLDGDSLSACALPDEAAAQSRRQRQAEALREAAGDLMDSPHGRRLLRWLLTACQCFEACEPGPQDSPAALYAREGRRVLGFRLLRLAREARPTRVAQLLDPEEDDV</sequence>
<accession>A0A9D2HNE2</accession>
<gene>
    <name evidence="3" type="ORF">H9784_04890</name>
</gene>
<organism evidence="3 4">
    <name type="scientific">Candidatus Desulfovibrio intestinavium</name>
    <dbReference type="NCBI Taxonomy" id="2838534"/>
    <lineage>
        <taxon>Bacteria</taxon>
        <taxon>Pseudomonadati</taxon>
        <taxon>Thermodesulfobacteriota</taxon>
        <taxon>Desulfovibrionia</taxon>
        <taxon>Desulfovibrionales</taxon>
        <taxon>Desulfovibrionaceae</taxon>
        <taxon>Desulfovibrio</taxon>
    </lineage>
</organism>
<feature type="region of interest" description="Disordered" evidence="1">
    <location>
        <begin position="21"/>
        <end position="42"/>
    </location>
</feature>
<feature type="compositionally biased region" description="Basic and acidic residues" evidence="1">
    <location>
        <begin position="30"/>
        <end position="42"/>
    </location>
</feature>
<comment type="caution">
    <text evidence="3">The sequence shown here is derived from an EMBL/GenBank/DDBJ whole genome shotgun (WGS) entry which is preliminary data.</text>
</comment>
<feature type="domain" description="Bbp19-like phage" evidence="2">
    <location>
        <begin position="42"/>
        <end position="104"/>
    </location>
</feature>